<evidence type="ECO:0000256" key="1">
    <source>
        <dbReference type="SAM" id="Phobius"/>
    </source>
</evidence>
<keyword evidence="1" id="KW-0472">Membrane</keyword>
<sequence length="270" mass="29532">MNAFIALVRKEYWENNKSLLWLPLVLIVLTWLGCLLIASKGVITIEGDIPKVNVLPFLALPFFLSAGLAAITYCGNSLNEERRDRSILFWRSLPVSDMQTVMAKACTVLVLLPAISFLAAVIAQLPLALLMTHLGVQSFGEVLAALGKQAGHFLWLSVLMAPFYGAMMLLSACTQRPLLWMLLGPLLLFIGESVLLDGHPVSQLLFGHLAREIMLVLGSLIAQPILVNGAELVTTGAVLSTAWTMVTGVALALIFWALCAEIRRRRLIKD</sequence>
<feature type="transmembrane region" description="Helical" evidence="1">
    <location>
        <begin position="101"/>
        <end position="122"/>
    </location>
</feature>
<reference evidence="2 3" key="1">
    <citation type="submission" date="2018-11" db="EMBL/GenBank/DDBJ databases">
        <title>Genomic Encyclopedia of Type Strains, Phase IV (KMG-IV): sequencing the most valuable type-strain genomes for metagenomic binning, comparative biology and taxonomic classification.</title>
        <authorList>
            <person name="Goeker M."/>
        </authorList>
    </citation>
    <scope>NUCLEOTIDE SEQUENCE [LARGE SCALE GENOMIC DNA]</scope>
    <source>
        <strain evidence="2 3">DSM 21945</strain>
    </source>
</reference>
<protein>
    <submittedName>
        <fullName evidence="2">ABC-2 type transport system permease protein</fullName>
    </submittedName>
</protein>
<dbReference type="STRING" id="584787.GCA_001247655_02141"/>
<feature type="transmembrane region" description="Helical" evidence="1">
    <location>
        <begin position="20"/>
        <end position="43"/>
    </location>
</feature>
<comment type="caution">
    <text evidence="2">The sequence shown here is derived from an EMBL/GenBank/DDBJ whole genome shotgun (WGS) entry which is preliminary data.</text>
</comment>
<dbReference type="RefSeq" id="WP_123421480.1">
    <property type="nucleotide sequence ID" value="NZ_RJUL01000004.1"/>
</dbReference>
<dbReference type="Proteomes" id="UP000268033">
    <property type="component" value="Unassembled WGS sequence"/>
</dbReference>
<dbReference type="AlphaFoldDB" id="A0A3N1PT55"/>
<evidence type="ECO:0000313" key="3">
    <source>
        <dbReference type="Proteomes" id="UP000268033"/>
    </source>
</evidence>
<dbReference type="EMBL" id="RJUL01000004">
    <property type="protein sequence ID" value="ROQ27726.1"/>
    <property type="molecule type" value="Genomic_DNA"/>
</dbReference>
<name>A0A3N1PT55_9GAMM</name>
<keyword evidence="1" id="KW-0812">Transmembrane</keyword>
<accession>A0A3N1PT55</accession>
<feature type="transmembrane region" description="Helical" evidence="1">
    <location>
        <begin position="178"/>
        <end position="196"/>
    </location>
</feature>
<feature type="transmembrane region" description="Helical" evidence="1">
    <location>
        <begin position="153"/>
        <end position="172"/>
    </location>
</feature>
<keyword evidence="3" id="KW-1185">Reference proteome</keyword>
<evidence type="ECO:0000313" key="2">
    <source>
        <dbReference type="EMBL" id="ROQ27726.1"/>
    </source>
</evidence>
<organism evidence="2 3">
    <name type="scientific">Gallaecimonas pentaromativorans</name>
    <dbReference type="NCBI Taxonomy" id="584787"/>
    <lineage>
        <taxon>Bacteria</taxon>
        <taxon>Pseudomonadati</taxon>
        <taxon>Pseudomonadota</taxon>
        <taxon>Gammaproteobacteria</taxon>
        <taxon>Enterobacterales</taxon>
        <taxon>Gallaecimonadaceae</taxon>
        <taxon>Gallaecimonas</taxon>
    </lineage>
</organism>
<proteinExistence type="predicted"/>
<feature type="transmembrane region" description="Helical" evidence="1">
    <location>
        <begin position="55"/>
        <end position="75"/>
    </location>
</feature>
<feature type="transmembrane region" description="Helical" evidence="1">
    <location>
        <begin position="238"/>
        <end position="259"/>
    </location>
</feature>
<keyword evidence="1" id="KW-1133">Transmembrane helix</keyword>
<gene>
    <name evidence="2" type="ORF">EDC28_104385</name>
</gene>